<evidence type="ECO:0000256" key="1">
    <source>
        <dbReference type="ARBA" id="ARBA00001966"/>
    </source>
</evidence>
<evidence type="ECO:0000256" key="2">
    <source>
        <dbReference type="ARBA" id="ARBA00003945"/>
    </source>
</evidence>
<evidence type="ECO:0000256" key="3">
    <source>
        <dbReference type="ARBA" id="ARBA00007941"/>
    </source>
</evidence>
<evidence type="ECO:0000256" key="9">
    <source>
        <dbReference type="ARBA" id="ARBA00023014"/>
    </source>
</evidence>
<evidence type="ECO:0000256" key="5">
    <source>
        <dbReference type="ARBA" id="ARBA00022485"/>
    </source>
</evidence>
<dbReference type="Proteomes" id="UP000253099">
    <property type="component" value="Unassembled WGS sequence"/>
</dbReference>
<dbReference type="AlphaFoldDB" id="A0A366MCV9"/>
<keyword evidence="5" id="KW-0004">4Fe-4S</keyword>
<evidence type="ECO:0000256" key="11">
    <source>
        <dbReference type="ARBA" id="ARBA00026011"/>
    </source>
</evidence>
<dbReference type="Pfam" id="PF21349">
    <property type="entry name" value="RUBY_RBDX"/>
    <property type="match status" value="1"/>
</dbReference>
<organism evidence="15 16">
    <name type="scientific">Candidatus Methanobinarius endosymbioticus</name>
    <dbReference type="NCBI Taxonomy" id="2006182"/>
    <lineage>
        <taxon>Archaea</taxon>
        <taxon>Methanobacteriati</taxon>
        <taxon>Methanobacteriota</taxon>
        <taxon>Methanomada group</taxon>
        <taxon>Methanobacteria</taxon>
        <taxon>Methanobacteriales</taxon>
        <taxon>Methanobacteriaceae</taxon>
        <taxon>Candidatus Methanobinarius</taxon>
    </lineage>
</organism>
<keyword evidence="16" id="KW-1185">Reference proteome</keyword>
<keyword evidence="6" id="KW-0479">Metal-binding</keyword>
<dbReference type="Gene3D" id="3.90.460.10">
    <property type="entry name" value="Ferredoxin thioredoxin reductase catalytic beta subunit"/>
    <property type="match status" value="1"/>
</dbReference>
<dbReference type="GO" id="GO:0005506">
    <property type="term" value="F:iron ion binding"/>
    <property type="evidence" value="ECO:0007669"/>
    <property type="project" value="InterPro"/>
</dbReference>
<keyword evidence="7" id="KW-0560">Oxidoreductase</keyword>
<evidence type="ECO:0000256" key="8">
    <source>
        <dbReference type="ARBA" id="ARBA00023004"/>
    </source>
</evidence>
<evidence type="ECO:0000256" key="13">
    <source>
        <dbReference type="ARBA" id="ARBA00048150"/>
    </source>
</evidence>
<dbReference type="EMBL" id="NIZT01000025">
    <property type="protein sequence ID" value="RBQ23434.1"/>
    <property type="molecule type" value="Genomic_DNA"/>
</dbReference>
<dbReference type="PANTHER" id="PTHR35113:SF1">
    <property type="entry name" value="FERREDOXIN-THIOREDOXIN REDUCTASE CATALYTIC CHAIN, CHLOROPLASTIC"/>
    <property type="match status" value="1"/>
</dbReference>
<accession>A0A366MCV9</accession>
<dbReference type="PROSITE" id="PS50903">
    <property type="entry name" value="RUBREDOXIN_LIKE"/>
    <property type="match status" value="1"/>
</dbReference>
<reference evidence="15 16" key="1">
    <citation type="submission" date="2018-06" db="EMBL/GenBank/DDBJ databases">
        <title>Genomic insight into two independent archaeal endosymbiosis events.</title>
        <authorList>
            <person name="Lind A.E."/>
            <person name="Lewis W.H."/>
            <person name="Spang A."/>
            <person name="Guy L."/>
            <person name="Embley M.T."/>
            <person name="Ettema T.J.G."/>
        </authorList>
    </citation>
    <scope>NUCLEOTIDE SEQUENCE [LARGE SCALE GENOMIC DNA]</scope>
    <source>
        <strain evidence="15">NOE</strain>
    </source>
</reference>
<evidence type="ECO:0000313" key="16">
    <source>
        <dbReference type="Proteomes" id="UP000253099"/>
    </source>
</evidence>
<protein>
    <recommendedName>
        <fullName evidence="4">ferredoxin:thioredoxin reductase</fullName>
        <ecNumber evidence="4">1.8.7.2</ecNumber>
    </recommendedName>
    <alternativeName>
        <fullName evidence="12">Ferredoxin-thioredoxin reductase subunit B</fullName>
    </alternativeName>
</protein>
<dbReference type="EC" id="1.8.7.2" evidence="4"/>
<gene>
    <name evidence="15" type="ORF">ALNOE001_10280</name>
</gene>
<dbReference type="InterPro" id="IPR048574">
    <property type="entry name" value="RUBY_RBDX"/>
</dbReference>
<comment type="catalytic activity">
    <reaction evidence="13">
        <text>[thioredoxin]-disulfide + 2 reduced [2Fe-2S]-[ferredoxin] + 2 H(+) = [thioredoxin]-dithiol + 2 oxidized [2Fe-2S]-[ferredoxin]</text>
        <dbReference type="Rhea" id="RHEA:42336"/>
        <dbReference type="Rhea" id="RHEA-COMP:10000"/>
        <dbReference type="Rhea" id="RHEA-COMP:10001"/>
        <dbReference type="Rhea" id="RHEA-COMP:10698"/>
        <dbReference type="Rhea" id="RHEA-COMP:10700"/>
        <dbReference type="ChEBI" id="CHEBI:15378"/>
        <dbReference type="ChEBI" id="CHEBI:29950"/>
        <dbReference type="ChEBI" id="CHEBI:33737"/>
        <dbReference type="ChEBI" id="CHEBI:33738"/>
        <dbReference type="ChEBI" id="CHEBI:50058"/>
        <dbReference type="EC" id="1.8.7.2"/>
    </reaction>
</comment>
<keyword evidence="8" id="KW-0408">Iron</keyword>
<dbReference type="Gene3D" id="2.20.28.10">
    <property type="match status" value="1"/>
</dbReference>
<dbReference type="InterPro" id="IPR004209">
    <property type="entry name" value="FTR_bsu"/>
</dbReference>
<evidence type="ECO:0000256" key="10">
    <source>
        <dbReference type="ARBA" id="ARBA00023157"/>
    </source>
</evidence>
<dbReference type="Pfam" id="PF02943">
    <property type="entry name" value="FeThRed_B"/>
    <property type="match status" value="1"/>
</dbReference>
<keyword evidence="9" id="KW-0411">Iron-sulfur</keyword>
<evidence type="ECO:0000256" key="12">
    <source>
        <dbReference type="ARBA" id="ARBA00030295"/>
    </source>
</evidence>
<dbReference type="PANTHER" id="PTHR35113">
    <property type="entry name" value="FERREDOXIN-THIOREDOXIN REDUCTASE CATALYTIC CHAIN, CHLOROPLASTIC"/>
    <property type="match status" value="1"/>
</dbReference>
<comment type="function">
    <text evidence="2">Catalytic subunit of the ferredoxin-thioredoxin reductase (FTR), which catalyzes the two-electron reduction of thioredoxins by the electrons provided by reduced ferredoxin.</text>
</comment>
<evidence type="ECO:0000313" key="15">
    <source>
        <dbReference type="EMBL" id="RBQ23434.1"/>
    </source>
</evidence>
<sequence length="163" mass="18649">MDEAYEKFKKEAESTGYNVNEDVEFVENLLENIDVNIERYGYGACPCRLASGDKNKDLDLICPCDYRDADLNDYGTCFCALYVTQDVLDGKQKLTSIPDRRIKEIEAKKDKENTATNKENNSTLHFEFPVWRCKTCGYLCSRPSPPGKCPICKVDAERFEEIT</sequence>
<dbReference type="InterPro" id="IPR036644">
    <property type="entry name" value="FTR_bsu_sf"/>
</dbReference>
<keyword evidence="10" id="KW-1015">Disulfide bond</keyword>
<feature type="domain" description="Rubredoxin-like" evidence="14">
    <location>
        <begin position="128"/>
        <end position="162"/>
    </location>
</feature>
<dbReference type="InterPro" id="IPR024934">
    <property type="entry name" value="Rubredoxin-like_dom"/>
</dbReference>
<evidence type="ECO:0000256" key="6">
    <source>
        <dbReference type="ARBA" id="ARBA00022723"/>
    </source>
</evidence>
<evidence type="ECO:0000256" key="4">
    <source>
        <dbReference type="ARBA" id="ARBA00012358"/>
    </source>
</evidence>
<name>A0A366MCV9_9EURY</name>
<proteinExistence type="inferred from homology"/>
<comment type="cofactor">
    <cofactor evidence="1">
        <name>[4Fe-4S] cluster</name>
        <dbReference type="ChEBI" id="CHEBI:49883"/>
    </cofactor>
</comment>
<dbReference type="SUPFAM" id="SSF57802">
    <property type="entry name" value="Rubredoxin-like"/>
    <property type="match status" value="1"/>
</dbReference>
<evidence type="ECO:0000259" key="14">
    <source>
        <dbReference type="PROSITE" id="PS50903"/>
    </source>
</evidence>
<comment type="caution">
    <text evidence="15">The sequence shown here is derived from an EMBL/GenBank/DDBJ whole genome shotgun (WGS) entry which is preliminary data.</text>
</comment>
<comment type="subunit">
    <text evidence="11">Heterodimer of subunit A (variable subunit) and subunit B (catalytic subunit). Heterodimeric FTR forms a complex with ferredoxin and thioredoxin.</text>
</comment>
<dbReference type="GO" id="GO:0016730">
    <property type="term" value="F:oxidoreductase activity, acting on iron-sulfur proteins as donors"/>
    <property type="evidence" value="ECO:0007669"/>
    <property type="project" value="InterPro"/>
</dbReference>
<dbReference type="SUPFAM" id="SSF57662">
    <property type="entry name" value="Ferredoxin thioredoxin reductase (FTR), catalytic beta chain"/>
    <property type="match status" value="1"/>
</dbReference>
<comment type="similarity">
    <text evidence="3">Belongs to the ferredoxin thioredoxin reductase beta subunit family.</text>
</comment>
<evidence type="ECO:0000256" key="7">
    <source>
        <dbReference type="ARBA" id="ARBA00023002"/>
    </source>
</evidence>
<dbReference type="GO" id="GO:0051539">
    <property type="term" value="F:4 iron, 4 sulfur cluster binding"/>
    <property type="evidence" value="ECO:0007669"/>
    <property type="project" value="UniProtKB-KW"/>
</dbReference>